<dbReference type="InterPro" id="IPR053967">
    <property type="entry name" value="LlgE_F_G-like_D1"/>
</dbReference>
<reference evidence="7 8" key="1">
    <citation type="submission" date="2019-08" db="EMBL/GenBank/DDBJ databases">
        <title>Highly reduced genomes of protist endosymbionts show evolutionary convergence.</title>
        <authorList>
            <person name="George E."/>
            <person name="Husnik F."/>
            <person name="Tashyreva D."/>
            <person name="Prokopchuk G."/>
            <person name="Horak A."/>
            <person name="Kwong W.K."/>
            <person name="Lukes J."/>
            <person name="Keeling P.J."/>
        </authorList>
    </citation>
    <scope>NUCLEOTIDE SEQUENCE [LARGE SCALE GENOMIC DNA]</scope>
    <source>
        <strain evidence="7">1621</strain>
    </source>
</reference>
<keyword evidence="3 4" id="KW-0975">Bacterial flagellum</keyword>
<dbReference type="KEGG" id="snay:FZC37_01815"/>
<evidence type="ECO:0000256" key="1">
    <source>
        <dbReference type="ARBA" id="ARBA00004117"/>
    </source>
</evidence>
<keyword evidence="8" id="KW-1185">Reference proteome</keyword>
<dbReference type="RefSeq" id="WP_148952025.1">
    <property type="nucleotide sequence ID" value="NZ_CP043312.1"/>
</dbReference>
<dbReference type="Pfam" id="PF00460">
    <property type="entry name" value="Flg_bb_rod"/>
    <property type="match status" value="1"/>
</dbReference>
<dbReference type="InterPro" id="IPR001444">
    <property type="entry name" value="Flag_bb_rod_N"/>
</dbReference>
<proteinExistence type="inferred from homology"/>
<evidence type="ECO:0000259" key="6">
    <source>
        <dbReference type="Pfam" id="PF22692"/>
    </source>
</evidence>
<dbReference type="Proteomes" id="UP000323844">
    <property type="component" value="Chromosome"/>
</dbReference>
<organism evidence="7 8">
    <name type="scientific">Candidatus Sneabacter namystus</name>
    <dbReference type="NCBI Taxonomy" id="2601646"/>
    <lineage>
        <taxon>Bacteria</taxon>
        <taxon>Pseudomonadati</taxon>
        <taxon>Pseudomonadota</taxon>
        <taxon>Alphaproteobacteria</taxon>
        <taxon>Rickettsiales</taxon>
        <taxon>Rickettsiaceae</taxon>
        <taxon>Rickettsieae</taxon>
        <taxon>Candidatus Sneabacter</taxon>
    </lineage>
</organism>
<sequence length="266" mass="28685">MSTALGVAISAVRAAKAQLDAVSHNLANQSTAGYKAVDVQTLDSFYTNVQKSAIHKADNGHVPSSVYVGHGSEIASSTRNLEEGSHKATNIPSDFLISGNGYFNVALPGGNVGYTRNGSFSLDNEGYLITKSGAKVLGQDGEIMIGSQNLSKLEVSEDGTIFVKVNGEKQVLNKFAISRFVNENGMQPEKNGIFLETETSGAAVAAVPGEMGECKIFNNRFENSNVDLSDTINSFMDIQLLYEWALRVVEYVNKMEKKSNEILSDR</sequence>
<evidence type="ECO:0000313" key="7">
    <source>
        <dbReference type="EMBL" id="QEK39664.1"/>
    </source>
</evidence>
<dbReference type="PANTHER" id="PTHR30435:SF19">
    <property type="entry name" value="FLAGELLAR BASAL-BODY ROD PROTEIN FLGG"/>
    <property type="match status" value="1"/>
</dbReference>
<gene>
    <name evidence="7" type="ORF">FZC37_01815</name>
</gene>
<accession>A0A5C0ULB9</accession>
<dbReference type="PANTHER" id="PTHR30435">
    <property type="entry name" value="FLAGELLAR PROTEIN"/>
    <property type="match status" value="1"/>
</dbReference>
<keyword evidence="7" id="KW-0282">Flagellum</keyword>
<name>A0A5C0ULB9_9RICK</name>
<dbReference type="AlphaFoldDB" id="A0A5C0ULB9"/>
<dbReference type="OrthoDB" id="9804559at2"/>
<keyword evidence="7" id="KW-0966">Cell projection</keyword>
<dbReference type="EMBL" id="CP043312">
    <property type="protein sequence ID" value="QEK39664.1"/>
    <property type="molecule type" value="Genomic_DNA"/>
</dbReference>
<dbReference type="GO" id="GO:0009425">
    <property type="term" value="C:bacterial-type flagellum basal body"/>
    <property type="evidence" value="ECO:0007669"/>
    <property type="project" value="UniProtKB-SubCell"/>
</dbReference>
<comment type="similarity">
    <text evidence="2 4">Belongs to the flagella basal body rod proteins family.</text>
</comment>
<evidence type="ECO:0000256" key="3">
    <source>
        <dbReference type="ARBA" id="ARBA00023143"/>
    </source>
</evidence>
<dbReference type="NCBIfam" id="TIGR03506">
    <property type="entry name" value="FlgEFG_subfam"/>
    <property type="match status" value="1"/>
</dbReference>
<dbReference type="GO" id="GO:0071978">
    <property type="term" value="P:bacterial-type flagellum-dependent swarming motility"/>
    <property type="evidence" value="ECO:0007669"/>
    <property type="project" value="TreeGrafter"/>
</dbReference>
<evidence type="ECO:0000313" key="8">
    <source>
        <dbReference type="Proteomes" id="UP000323844"/>
    </source>
</evidence>
<evidence type="ECO:0000256" key="4">
    <source>
        <dbReference type="RuleBase" id="RU362116"/>
    </source>
</evidence>
<evidence type="ECO:0000259" key="5">
    <source>
        <dbReference type="Pfam" id="PF00460"/>
    </source>
</evidence>
<feature type="domain" description="Flagellar basal body rod protein N-terminal" evidence="5">
    <location>
        <begin position="7"/>
        <end position="35"/>
    </location>
</feature>
<keyword evidence="7" id="KW-0969">Cilium</keyword>
<dbReference type="InterPro" id="IPR037925">
    <property type="entry name" value="FlgE/F/G-like"/>
</dbReference>
<dbReference type="SUPFAM" id="SSF117143">
    <property type="entry name" value="Flagellar hook protein flgE"/>
    <property type="match status" value="1"/>
</dbReference>
<comment type="subcellular location">
    <subcellularLocation>
        <location evidence="1 4">Bacterial flagellum basal body</location>
    </subcellularLocation>
</comment>
<dbReference type="InterPro" id="IPR020013">
    <property type="entry name" value="Flagellar_FlgE/F/G"/>
</dbReference>
<protein>
    <submittedName>
        <fullName evidence="7">Flagellar hook basal-body protein</fullName>
    </submittedName>
</protein>
<evidence type="ECO:0000256" key="2">
    <source>
        <dbReference type="ARBA" id="ARBA00009677"/>
    </source>
</evidence>
<dbReference type="Pfam" id="PF22692">
    <property type="entry name" value="LlgE_F_G_D1"/>
    <property type="match status" value="1"/>
</dbReference>
<feature type="domain" description="Flagellar hook protein FlgE/F/G-like D1" evidence="6">
    <location>
        <begin position="97"/>
        <end position="162"/>
    </location>
</feature>